<evidence type="ECO:0000313" key="2">
    <source>
        <dbReference type="Proteomes" id="UP001230188"/>
    </source>
</evidence>
<dbReference type="PANTHER" id="PTHR46586:SF3">
    <property type="entry name" value="ANKYRIN REPEAT-CONTAINING PROTEIN"/>
    <property type="match status" value="1"/>
</dbReference>
<comment type="caution">
    <text evidence="1">The sequence shown here is derived from an EMBL/GenBank/DDBJ whole genome shotgun (WGS) entry which is preliminary data.</text>
</comment>
<gene>
    <name evidence="1" type="ORF">CTAYLR_003819</name>
</gene>
<protein>
    <recommendedName>
        <fullName evidence="3">Ankyrin repeat-containing domain</fullName>
    </recommendedName>
</protein>
<organism evidence="1 2">
    <name type="scientific">Chrysophaeum taylorii</name>
    <dbReference type="NCBI Taxonomy" id="2483200"/>
    <lineage>
        <taxon>Eukaryota</taxon>
        <taxon>Sar</taxon>
        <taxon>Stramenopiles</taxon>
        <taxon>Ochrophyta</taxon>
        <taxon>Pelagophyceae</taxon>
        <taxon>Pelagomonadales</taxon>
        <taxon>Pelagomonadaceae</taxon>
        <taxon>Chrysophaeum</taxon>
    </lineage>
</organism>
<dbReference type="AlphaFoldDB" id="A0AAD7XLZ2"/>
<keyword evidence="2" id="KW-1185">Reference proteome</keyword>
<name>A0AAD7XLZ2_9STRA</name>
<dbReference type="Gene3D" id="1.25.40.20">
    <property type="entry name" value="Ankyrin repeat-containing domain"/>
    <property type="match status" value="1"/>
</dbReference>
<reference evidence="1" key="1">
    <citation type="submission" date="2023-01" db="EMBL/GenBank/DDBJ databases">
        <title>Metagenome sequencing of chrysophaentin producing Chrysophaeum taylorii.</title>
        <authorList>
            <person name="Davison J."/>
            <person name="Bewley C."/>
        </authorList>
    </citation>
    <scope>NUCLEOTIDE SEQUENCE</scope>
    <source>
        <strain evidence="1">NIES-1699</strain>
    </source>
</reference>
<evidence type="ECO:0000313" key="1">
    <source>
        <dbReference type="EMBL" id="KAJ8603233.1"/>
    </source>
</evidence>
<dbReference type="InterPro" id="IPR052050">
    <property type="entry name" value="SecEffector_AnkRepeat"/>
</dbReference>
<accession>A0AAD7XLZ2</accession>
<dbReference type="PANTHER" id="PTHR46586">
    <property type="entry name" value="ANKYRIN REPEAT-CONTAINING PROTEIN"/>
    <property type="match status" value="1"/>
</dbReference>
<dbReference type="Proteomes" id="UP001230188">
    <property type="component" value="Unassembled WGS sequence"/>
</dbReference>
<dbReference type="SUPFAM" id="SSF140860">
    <property type="entry name" value="Pseudo ankyrin repeat-like"/>
    <property type="match status" value="2"/>
</dbReference>
<dbReference type="EMBL" id="JAQMWT010000359">
    <property type="protein sequence ID" value="KAJ8603233.1"/>
    <property type="molecule type" value="Genomic_DNA"/>
</dbReference>
<proteinExistence type="predicted"/>
<dbReference type="InterPro" id="IPR036770">
    <property type="entry name" value="Ankyrin_rpt-contain_sf"/>
</dbReference>
<evidence type="ECO:0008006" key="3">
    <source>
        <dbReference type="Google" id="ProtNLM"/>
    </source>
</evidence>
<sequence length="343" mass="38874">MSMIIDGDEVEVAVEELDLKGRVLVRLIEMKALVLQNAVDEDEDALYEELVKEEWMEGLIEGVSEEALEGIARSRVEDQAILAEVSKLFDKVGVEHHALELLNLMVPGVEYDPRIDENVQLPRGVRHTTGDDEEELVEFLEVGAVDWIRWVIDKHAFFERRACAIASRLGKLEVLKFLRAENRYWDARTGYEAALGGHLEILEWLRANDFPRWDVQTCAEAALGGHLRVLEWLRRNGCPWDARTCVEAASAGHRDLLIWARENGCDWDERASAAAASAGNLDLLEWIHANGCPWNQETCTEAAHGGHLELLKWARSRGCPWHESVCASSKFYDVRVWVRPTPS</sequence>